<dbReference type="InterPro" id="IPR023193">
    <property type="entry name" value="EPSP_synthase_CS"/>
</dbReference>
<sequence length="459" mass="47707">MNGGPEAWDSFTLPAGITLALMTSHDFWPAPTATGPVRAHVRVPGSKSATNRALVLAALADGPSHIHEALDARDTRLMITALEALGAAFTVSTPSPVGNIDIACIPAPPAAGAGRRPAVGIDAGLAGTVMRFVPAVAALVDADVRFDGDEGARTRPMSTITGALRALGVAVDGGDTLPFTVRGTGQVAGGEVSIDASGSSQFVSALLLSGGRFEQGLTIRHTGASVPSQPHIDMTIAMLADHGVEVSIPEPNAWHVAPQRVLAHDCTIEPDLSNAAPFLAAALVTKGSVTVADWPTTTTQPGDWLRDLLQQMGAVVTHDSHGLTATMHGEIHGIDADLHEVGELTPSIAALAALATSPSHLHGIAHLRGHETDRLKALVHEINHLGGDAVETADGLRIRPSRLHGGRFSTYHDHRMATAAAIIGLRVHGIAVENIETTAKTLPGFADRWHALLLPRDPS</sequence>
<evidence type="ECO:0000256" key="1">
    <source>
        <dbReference type="ARBA" id="ARBA00004811"/>
    </source>
</evidence>
<dbReference type="InterPro" id="IPR006264">
    <property type="entry name" value="EPSP_synthase"/>
</dbReference>
<dbReference type="CDD" id="cd01556">
    <property type="entry name" value="EPSP_synthase"/>
    <property type="match status" value="1"/>
</dbReference>
<accession>A0A6J7L0J4</accession>
<dbReference type="FunFam" id="3.65.10.10:FF:000011">
    <property type="entry name" value="3-phosphoshikimate 1-carboxyvinyltransferase"/>
    <property type="match status" value="1"/>
</dbReference>
<evidence type="ECO:0000256" key="5">
    <source>
        <dbReference type="ARBA" id="ARBA00022605"/>
    </source>
</evidence>
<proteinExistence type="inferred from homology"/>
<dbReference type="Gene3D" id="3.65.10.10">
    <property type="entry name" value="Enolpyruvate transferase domain"/>
    <property type="match status" value="2"/>
</dbReference>
<feature type="domain" description="Enolpyruvate transferase" evidence="9">
    <location>
        <begin position="33"/>
        <end position="449"/>
    </location>
</feature>
<dbReference type="EC" id="2.5.1.19" evidence="3"/>
<keyword evidence="7" id="KW-0057">Aromatic amino acid biosynthesis</keyword>
<keyword evidence="6" id="KW-0808">Transferase</keyword>
<dbReference type="PIRSF" id="PIRSF000505">
    <property type="entry name" value="EPSPS"/>
    <property type="match status" value="1"/>
</dbReference>
<evidence type="ECO:0000313" key="10">
    <source>
        <dbReference type="EMBL" id="CAB4961656.1"/>
    </source>
</evidence>
<keyword evidence="4" id="KW-0963">Cytoplasm</keyword>
<dbReference type="GO" id="GO:0009423">
    <property type="term" value="P:chorismate biosynthetic process"/>
    <property type="evidence" value="ECO:0007669"/>
    <property type="project" value="UniProtKB-UniPathway"/>
</dbReference>
<reference evidence="10" key="1">
    <citation type="submission" date="2020-05" db="EMBL/GenBank/DDBJ databases">
        <authorList>
            <person name="Chiriac C."/>
            <person name="Salcher M."/>
            <person name="Ghai R."/>
            <person name="Kavagutti S V."/>
        </authorList>
    </citation>
    <scope>NUCLEOTIDE SEQUENCE</scope>
</reference>
<protein>
    <recommendedName>
        <fullName evidence="3">3-phosphoshikimate 1-carboxyvinyltransferase</fullName>
        <ecNumber evidence="3">2.5.1.19</ecNumber>
    </recommendedName>
</protein>
<evidence type="ECO:0000256" key="2">
    <source>
        <dbReference type="ARBA" id="ARBA00009948"/>
    </source>
</evidence>
<comment type="similarity">
    <text evidence="2">Belongs to the EPSP synthase family.</text>
</comment>
<dbReference type="NCBIfam" id="TIGR01356">
    <property type="entry name" value="aroA"/>
    <property type="match status" value="1"/>
</dbReference>
<evidence type="ECO:0000256" key="6">
    <source>
        <dbReference type="ARBA" id="ARBA00022679"/>
    </source>
</evidence>
<comment type="catalytic activity">
    <reaction evidence="8">
        <text>3-phosphoshikimate + phosphoenolpyruvate = 5-O-(1-carboxyvinyl)-3-phosphoshikimate + phosphate</text>
        <dbReference type="Rhea" id="RHEA:21256"/>
        <dbReference type="ChEBI" id="CHEBI:43474"/>
        <dbReference type="ChEBI" id="CHEBI:57701"/>
        <dbReference type="ChEBI" id="CHEBI:58702"/>
        <dbReference type="ChEBI" id="CHEBI:145989"/>
        <dbReference type="EC" id="2.5.1.19"/>
    </reaction>
    <physiologicalReaction direction="left-to-right" evidence="8">
        <dbReference type="Rhea" id="RHEA:21257"/>
    </physiologicalReaction>
</comment>
<name>A0A6J7L0J4_9ZZZZ</name>
<dbReference type="InterPro" id="IPR001986">
    <property type="entry name" value="Enolpyruvate_Tfrase_dom"/>
</dbReference>
<dbReference type="EMBL" id="CAFBNE010000080">
    <property type="protein sequence ID" value="CAB4961656.1"/>
    <property type="molecule type" value="Genomic_DNA"/>
</dbReference>
<keyword evidence="5" id="KW-0028">Amino-acid biosynthesis</keyword>
<dbReference type="InterPro" id="IPR036968">
    <property type="entry name" value="Enolpyruvate_Tfrase_sf"/>
</dbReference>
<dbReference type="GO" id="GO:0009073">
    <property type="term" value="P:aromatic amino acid family biosynthetic process"/>
    <property type="evidence" value="ECO:0007669"/>
    <property type="project" value="UniProtKB-KW"/>
</dbReference>
<dbReference type="PROSITE" id="PS00104">
    <property type="entry name" value="EPSP_SYNTHASE_1"/>
    <property type="match status" value="1"/>
</dbReference>
<dbReference type="Pfam" id="PF00275">
    <property type="entry name" value="EPSP_synthase"/>
    <property type="match status" value="1"/>
</dbReference>
<comment type="pathway">
    <text evidence="1">Metabolic intermediate biosynthesis; chorismate biosynthesis; chorismate from D-erythrose 4-phosphate and phosphoenolpyruvate: step 6/7.</text>
</comment>
<dbReference type="PANTHER" id="PTHR21090">
    <property type="entry name" value="AROM/DEHYDROQUINATE SYNTHASE"/>
    <property type="match status" value="1"/>
</dbReference>
<evidence type="ECO:0000259" key="9">
    <source>
        <dbReference type="Pfam" id="PF00275"/>
    </source>
</evidence>
<evidence type="ECO:0000256" key="3">
    <source>
        <dbReference type="ARBA" id="ARBA00012450"/>
    </source>
</evidence>
<dbReference type="HAMAP" id="MF_00210">
    <property type="entry name" value="EPSP_synth"/>
    <property type="match status" value="1"/>
</dbReference>
<evidence type="ECO:0000256" key="7">
    <source>
        <dbReference type="ARBA" id="ARBA00023141"/>
    </source>
</evidence>
<dbReference type="FunFam" id="3.65.10.10:FF:000010">
    <property type="entry name" value="3-phosphoshikimate 1-carboxyvinyltransferase"/>
    <property type="match status" value="1"/>
</dbReference>
<dbReference type="GO" id="GO:0003866">
    <property type="term" value="F:3-phosphoshikimate 1-carboxyvinyltransferase activity"/>
    <property type="evidence" value="ECO:0007669"/>
    <property type="project" value="UniProtKB-EC"/>
</dbReference>
<dbReference type="PANTHER" id="PTHR21090:SF5">
    <property type="entry name" value="PENTAFUNCTIONAL AROM POLYPEPTIDE"/>
    <property type="match status" value="1"/>
</dbReference>
<dbReference type="UniPathway" id="UPA00053">
    <property type="reaction ID" value="UER00089"/>
</dbReference>
<gene>
    <name evidence="10" type="ORF">UFOPK3772_02244</name>
</gene>
<dbReference type="GO" id="GO:0008652">
    <property type="term" value="P:amino acid biosynthetic process"/>
    <property type="evidence" value="ECO:0007669"/>
    <property type="project" value="UniProtKB-KW"/>
</dbReference>
<dbReference type="SUPFAM" id="SSF55205">
    <property type="entry name" value="EPT/RTPC-like"/>
    <property type="match status" value="1"/>
</dbReference>
<organism evidence="10">
    <name type="scientific">freshwater metagenome</name>
    <dbReference type="NCBI Taxonomy" id="449393"/>
    <lineage>
        <taxon>unclassified sequences</taxon>
        <taxon>metagenomes</taxon>
        <taxon>ecological metagenomes</taxon>
    </lineage>
</organism>
<dbReference type="InterPro" id="IPR013792">
    <property type="entry name" value="RNA3'P_cycl/enolpyr_Trfase_a/b"/>
</dbReference>
<dbReference type="AlphaFoldDB" id="A0A6J7L0J4"/>
<dbReference type="PROSITE" id="PS00885">
    <property type="entry name" value="EPSP_SYNTHASE_2"/>
    <property type="match status" value="1"/>
</dbReference>
<evidence type="ECO:0000256" key="8">
    <source>
        <dbReference type="ARBA" id="ARBA00044633"/>
    </source>
</evidence>
<evidence type="ECO:0000256" key="4">
    <source>
        <dbReference type="ARBA" id="ARBA00022490"/>
    </source>
</evidence>